<accession>X1C6Q0</accession>
<organism evidence="1">
    <name type="scientific">marine sediment metagenome</name>
    <dbReference type="NCBI Taxonomy" id="412755"/>
    <lineage>
        <taxon>unclassified sequences</taxon>
        <taxon>metagenomes</taxon>
        <taxon>ecological metagenomes</taxon>
    </lineage>
</organism>
<evidence type="ECO:0000313" key="1">
    <source>
        <dbReference type="EMBL" id="GAG88957.1"/>
    </source>
</evidence>
<comment type="caution">
    <text evidence="1">The sequence shown here is derived from an EMBL/GenBank/DDBJ whole genome shotgun (WGS) entry which is preliminary data.</text>
</comment>
<proteinExistence type="predicted"/>
<feature type="non-terminal residue" evidence="1">
    <location>
        <position position="50"/>
    </location>
</feature>
<gene>
    <name evidence="1" type="ORF">S01H4_24944</name>
</gene>
<dbReference type="AlphaFoldDB" id="X1C6Q0"/>
<dbReference type="EMBL" id="BART01011804">
    <property type="protein sequence ID" value="GAG88957.1"/>
    <property type="molecule type" value="Genomic_DNA"/>
</dbReference>
<protein>
    <submittedName>
        <fullName evidence="1">Uncharacterized protein</fullName>
    </submittedName>
</protein>
<reference evidence="1" key="1">
    <citation type="journal article" date="2014" name="Front. Microbiol.">
        <title>High frequency of phylogenetically diverse reductive dehalogenase-homologous genes in deep subseafloor sedimentary metagenomes.</title>
        <authorList>
            <person name="Kawai M."/>
            <person name="Futagami T."/>
            <person name="Toyoda A."/>
            <person name="Takaki Y."/>
            <person name="Nishi S."/>
            <person name="Hori S."/>
            <person name="Arai W."/>
            <person name="Tsubouchi T."/>
            <person name="Morono Y."/>
            <person name="Uchiyama I."/>
            <person name="Ito T."/>
            <person name="Fujiyama A."/>
            <person name="Inagaki F."/>
            <person name="Takami H."/>
        </authorList>
    </citation>
    <scope>NUCLEOTIDE SEQUENCE</scope>
    <source>
        <strain evidence="1">Expedition CK06-06</strain>
    </source>
</reference>
<sequence>MPNLNWKDKVKIQMFKTNRSQILYPFQVKELIEYPLIDNDRLSNGKIKKE</sequence>
<name>X1C6Q0_9ZZZZ</name>